<keyword evidence="2 6" id="KW-0732">Signal</keyword>
<evidence type="ECO:0000256" key="4">
    <source>
        <dbReference type="ARBA" id="ARBA00023157"/>
    </source>
</evidence>
<dbReference type="GeneTree" id="ENSGT00940000154967"/>
<feature type="domain" description="Sushi" evidence="7">
    <location>
        <begin position="215"/>
        <end position="274"/>
    </location>
</feature>
<dbReference type="AlphaFoldDB" id="A0A8C8EJW0"/>
<keyword evidence="1 5" id="KW-0768">Sushi</keyword>
<dbReference type="Proteomes" id="UP000694402">
    <property type="component" value="Unassembled WGS sequence"/>
</dbReference>
<dbReference type="PANTHER" id="PTHR19325">
    <property type="entry name" value="COMPLEMENT COMPONENT-RELATED SUSHI DOMAIN-CONTAINING"/>
    <property type="match status" value="1"/>
</dbReference>
<evidence type="ECO:0000256" key="3">
    <source>
        <dbReference type="ARBA" id="ARBA00022737"/>
    </source>
</evidence>
<keyword evidence="4 5" id="KW-1015">Disulfide bond</keyword>
<dbReference type="RefSeq" id="XP_042159808.1">
    <property type="nucleotide sequence ID" value="XM_042303874.1"/>
</dbReference>
<feature type="domain" description="Sushi" evidence="7">
    <location>
        <begin position="529"/>
        <end position="585"/>
    </location>
</feature>
<evidence type="ECO:0000256" key="1">
    <source>
        <dbReference type="ARBA" id="ARBA00022659"/>
    </source>
</evidence>
<name>A0A8C8EJW0_ONCTS</name>
<feature type="disulfide bond" evidence="5">
    <location>
        <begin position="437"/>
        <end position="464"/>
    </location>
</feature>
<comment type="caution">
    <text evidence="5">Lacks conserved residue(s) required for the propagation of feature annotation.</text>
</comment>
<feature type="disulfide bond" evidence="5">
    <location>
        <begin position="245"/>
        <end position="272"/>
    </location>
</feature>
<feature type="domain" description="Sushi" evidence="7">
    <location>
        <begin position="275"/>
        <end position="331"/>
    </location>
</feature>
<evidence type="ECO:0000313" key="8">
    <source>
        <dbReference type="Ensembl" id="ENSOTSP00005008596.2"/>
    </source>
</evidence>
<feature type="domain" description="Sushi" evidence="7">
    <location>
        <begin position="343"/>
        <end position="402"/>
    </location>
</feature>
<feature type="disulfide bond" evidence="5">
    <location>
        <begin position="676"/>
        <end position="703"/>
    </location>
</feature>
<dbReference type="PANTHER" id="PTHR19325:SF570">
    <property type="entry name" value="COMPLEMENT COMPONENT 4 BINDING PROTEIN, MEMBRANE"/>
    <property type="match status" value="1"/>
</dbReference>
<evidence type="ECO:0000256" key="2">
    <source>
        <dbReference type="ARBA" id="ARBA00022729"/>
    </source>
</evidence>
<keyword evidence="3" id="KW-0677">Repeat</keyword>
<feature type="disulfide bond" evidence="5">
    <location>
        <begin position="499"/>
        <end position="526"/>
    </location>
</feature>
<evidence type="ECO:0000256" key="6">
    <source>
        <dbReference type="SAM" id="SignalP"/>
    </source>
</evidence>
<organism evidence="8 9">
    <name type="scientific">Oncorhynchus tshawytscha</name>
    <name type="common">Chinook salmon</name>
    <name type="synonym">Salmo tshawytscha</name>
    <dbReference type="NCBI Taxonomy" id="74940"/>
    <lineage>
        <taxon>Eukaryota</taxon>
        <taxon>Metazoa</taxon>
        <taxon>Chordata</taxon>
        <taxon>Craniata</taxon>
        <taxon>Vertebrata</taxon>
        <taxon>Euteleostomi</taxon>
        <taxon>Actinopterygii</taxon>
        <taxon>Neopterygii</taxon>
        <taxon>Teleostei</taxon>
        <taxon>Protacanthopterygii</taxon>
        <taxon>Salmoniformes</taxon>
        <taxon>Salmonidae</taxon>
        <taxon>Salmoninae</taxon>
        <taxon>Oncorhynchus</taxon>
    </lineage>
</organism>
<dbReference type="InterPro" id="IPR000436">
    <property type="entry name" value="Sushi_SCR_CCP_dom"/>
</dbReference>
<feature type="domain" description="Sushi" evidence="7">
    <location>
        <begin position="467"/>
        <end position="528"/>
    </location>
</feature>
<feature type="disulfide bond" evidence="5">
    <location>
        <begin position="373"/>
        <end position="400"/>
    </location>
</feature>
<feature type="domain" description="Sushi" evidence="7">
    <location>
        <begin position="646"/>
        <end position="705"/>
    </location>
</feature>
<dbReference type="SMART" id="SM00032">
    <property type="entry name" value="CCP"/>
    <property type="match status" value="11"/>
</dbReference>
<feature type="domain" description="Sushi" evidence="7">
    <location>
        <begin position="23"/>
        <end position="83"/>
    </location>
</feature>
<dbReference type="InterPro" id="IPR050350">
    <property type="entry name" value="Compl-Cell_Adhes-Reg"/>
</dbReference>
<feature type="domain" description="Sushi" evidence="7">
    <location>
        <begin position="586"/>
        <end position="645"/>
    </location>
</feature>
<dbReference type="PROSITE" id="PS50923">
    <property type="entry name" value="SUSHI"/>
    <property type="match status" value="11"/>
</dbReference>
<proteinExistence type="predicted"/>
<feature type="domain" description="Sushi" evidence="7">
    <location>
        <begin position="151"/>
        <end position="210"/>
    </location>
</feature>
<accession>A0A8C8EJW0</accession>
<feature type="domain" description="Sushi" evidence="7">
    <location>
        <begin position="407"/>
        <end position="466"/>
    </location>
</feature>
<feature type="disulfide bond" evidence="5">
    <location>
        <begin position="181"/>
        <end position="208"/>
    </location>
</feature>
<feature type="signal peptide" evidence="6">
    <location>
        <begin position="1"/>
        <end position="19"/>
    </location>
</feature>
<keyword evidence="9" id="KW-1185">Reference proteome</keyword>
<dbReference type="GeneID" id="112221975"/>
<evidence type="ECO:0000259" key="7">
    <source>
        <dbReference type="PROSITE" id="PS50923"/>
    </source>
</evidence>
<evidence type="ECO:0000313" key="9">
    <source>
        <dbReference type="Proteomes" id="UP000694402"/>
    </source>
</evidence>
<gene>
    <name evidence="8" type="primary">si:ch73-217n20.1</name>
</gene>
<dbReference type="CDD" id="cd00033">
    <property type="entry name" value="CCP"/>
    <property type="match status" value="11"/>
</dbReference>
<evidence type="ECO:0000256" key="5">
    <source>
        <dbReference type="PROSITE-ProRule" id="PRU00302"/>
    </source>
</evidence>
<reference evidence="8" key="1">
    <citation type="submission" date="2025-08" db="UniProtKB">
        <authorList>
            <consortium name="Ensembl"/>
        </authorList>
    </citation>
    <scope>IDENTIFICATION</scope>
</reference>
<feature type="disulfide bond" evidence="5">
    <location>
        <begin position="302"/>
        <end position="329"/>
    </location>
</feature>
<dbReference type="Pfam" id="PF00084">
    <property type="entry name" value="Sushi"/>
    <property type="match status" value="10"/>
</dbReference>
<sequence length="708" mass="77240">MNLVYNVVFFLSLALHASAQVPSKCGAPPSYPHTQIEDMKKGISSHVQKVLYRCAEGYTQNSGIRSIKCQAGKWTQLTMTCEKKNCGSAGELFNGYFQYMGSFYGDKANAVCNEGFTLKGMEYRICKDSGWSGEIPTCEEGGEPQVLPAEVTCPAPSVANSVKLSETVSVYRVRDSVTLVCSEGFLLTGAQQLTCGPDGQWQPELPLCLPSVGEITCNAPNAKRKMLINGLKQVYRSGDSLSFSCKDLYYLDGSNTVTCGVDGKWTPSLPQCTQIKCPILNITNGRPSIKQRRFGSDVTISCFKGNLLKGAARIKCSRSGEWMEKIPQCVPEGGEPQVLPAEVTCPAPSVANSVKLSETVSVYRVRDSVTLVCSEGFLLTGAQQLTCGPDGQWQPELPLCLPSVGEITCNAPNAKRKMLINGLKQVYRSGDSLSFSCKDLYYLDGSNTVTCGVDGKWTPSLPQCTRRCGVPPYLSNAHLSDCCRAQADFGPGHRVRYSCALGYMRGRGTYYSTCVSGRWTPVTLRCERKSCGSAGEMSFGHFVYTGAQFGDTATGVCNEGYQLVGQNVRNCMNDGWDGRVPVCEAVQCAKLPEVVNGEINGHLEPPYVYSTVIHYRCRVGKLIGTSELYCTKDGTWSAPPPECKDIKCPYPKVQYAQMTRGIRMPLEFGDSVTFVCFRGMVMNGPGTVTCSLDGTWTPALPTCQYRRY</sequence>
<dbReference type="FunFam" id="2.10.70.10:FF:000014">
    <property type="entry name" value="Membrane cofactor protein"/>
    <property type="match status" value="2"/>
</dbReference>
<reference evidence="8" key="2">
    <citation type="submission" date="2025-09" db="UniProtKB">
        <authorList>
            <consortium name="Ensembl"/>
        </authorList>
    </citation>
    <scope>IDENTIFICATION</scope>
</reference>
<feature type="chain" id="PRO_5044285983" description="Sushi domain-containing protein" evidence="6">
    <location>
        <begin position="20"/>
        <end position="708"/>
    </location>
</feature>
<feature type="disulfide bond" evidence="5">
    <location>
        <begin position="54"/>
        <end position="81"/>
    </location>
</feature>
<protein>
    <recommendedName>
        <fullName evidence="7">Sushi domain-containing protein</fullName>
    </recommendedName>
</protein>
<feature type="domain" description="Sushi" evidence="7">
    <location>
        <begin position="84"/>
        <end position="140"/>
    </location>
</feature>
<dbReference type="Ensembl" id="ENSOTST00005009485.2">
    <property type="protein sequence ID" value="ENSOTSP00005008596.2"/>
    <property type="gene ID" value="ENSOTSG00005004689.2"/>
</dbReference>